<dbReference type="PANTHER" id="PTHR43991">
    <property type="entry name" value="WD REPEAT PROTEIN (AFU_ORTHOLOGUE AFUA_8G05640)-RELATED"/>
    <property type="match status" value="1"/>
</dbReference>
<evidence type="ECO:0000313" key="3">
    <source>
        <dbReference type="EMBL" id="RDW23246.1"/>
    </source>
</evidence>
<name>A0A1H6PW02_YARLL</name>
<accession>A0A1H6PW02</accession>
<dbReference type="VEuPathDB" id="FungiDB:YALI0_F29359g"/>
<feature type="domain" description="DUF2415" evidence="1">
    <location>
        <begin position="278"/>
        <end position="317"/>
    </location>
</feature>
<dbReference type="EMBL" id="CP017558">
    <property type="protein sequence ID" value="AOW07865.1"/>
    <property type="molecule type" value="Genomic_DNA"/>
</dbReference>
<proteinExistence type="predicted"/>
<dbReference type="InterPro" id="IPR015943">
    <property type="entry name" value="WD40/YVTN_repeat-like_dom_sf"/>
</dbReference>
<dbReference type="Pfam" id="PF10313">
    <property type="entry name" value="DUF2415"/>
    <property type="match status" value="1"/>
</dbReference>
<dbReference type="Proteomes" id="UP000182444">
    <property type="component" value="Chromosome 1F"/>
</dbReference>
<evidence type="ECO:0000313" key="4">
    <source>
        <dbReference type="Proteomes" id="UP000182444"/>
    </source>
</evidence>
<sequence>MTIDTAQLRAQNTLLHDQYTFYPAHVTVKHWQLRDLIHATDMGRGMSHDSVIYPVHNTIRQLSFDGSDQPLFEFQFEPRCVRVQNGIVAAGGVYDQTCGPRRPSLGSSLSRLTRPPASSPGLFCVGNIATKETYSGEIFTGEAINNAVTLYDNATKALVCNNDHLLYFLSIGSASFAVEDQFRFTSALNHASISPDNSTVVACGDSNQVYVCNRGAYGWVKTHTIEIGSESGFSTAFHPNGVLFGVASQDGVARLYDVRKHSKPLVEVPSSRREENHGAFRCLKFSEGPEDIMFISEHSGRVHMVDLRDFSNHQVLHLPYYSRPPKSMHHYYPEEWSQRSIRSARSGRSDLSNSSSEYMAGSDISLDSEPQITPITDHATNYAPPVYSAFSAAPPSSSSSSRVSLPALNSGESRRLTYREHDISGMCWSPYDGGSLLVGTEMGITSWRVNVKSRRVFPSYDVC</sequence>
<dbReference type="SUPFAM" id="SSF50978">
    <property type="entry name" value="WD40 repeat-like"/>
    <property type="match status" value="1"/>
</dbReference>
<reference evidence="3 5" key="2">
    <citation type="submission" date="2018-07" db="EMBL/GenBank/DDBJ databases">
        <title>Draft Genome Assemblies for Five Robust Yarrowia lipolytica Strains Exhibiting High Lipid Production and Pentose Sugar Utilization and Sugar Alcohol Secretion from Undetoxified Lignocellulosic Biomass Hydrolysates.</title>
        <authorList>
            <consortium name="DOE Joint Genome Institute"/>
            <person name="Walker C."/>
            <person name="Ryu S."/>
            <person name="Na H."/>
            <person name="Zane M."/>
            <person name="LaButti K."/>
            <person name="Lipzen A."/>
            <person name="Haridas S."/>
            <person name="Barry K."/>
            <person name="Grigoriev I.V."/>
            <person name="Quarterman J."/>
            <person name="Slininger P."/>
            <person name="Dien B."/>
            <person name="Trinh C.T."/>
        </authorList>
    </citation>
    <scope>NUCLEOTIDE SEQUENCE [LARGE SCALE GENOMIC DNA]</scope>
    <source>
        <strain evidence="3 5">YB392</strain>
    </source>
</reference>
<reference evidence="2 4" key="1">
    <citation type="journal article" date="2016" name="PLoS ONE">
        <title>Sequence Assembly of Yarrowia lipolytica Strain W29/CLIB89 Shows Transposable Element Diversity.</title>
        <authorList>
            <person name="Magnan C."/>
            <person name="Yu J."/>
            <person name="Chang I."/>
            <person name="Jahn E."/>
            <person name="Kanomata Y."/>
            <person name="Wu J."/>
            <person name="Zeller M."/>
            <person name="Oakes M."/>
            <person name="Baldi P."/>
            <person name="Sandmeyer S."/>
        </authorList>
    </citation>
    <scope>NUCLEOTIDE SEQUENCE [LARGE SCALE GENOMIC DNA]</scope>
    <source>
        <strain evidence="2">CLIB89</strain>
        <strain evidence="4">CLIB89(W29)</strain>
    </source>
</reference>
<dbReference type="PANTHER" id="PTHR43991:SF9">
    <property type="entry name" value="DUF2415 DOMAIN-CONTAINING PROTEIN"/>
    <property type="match status" value="1"/>
</dbReference>
<evidence type="ECO:0000313" key="5">
    <source>
        <dbReference type="Proteomes" id="UP000256601"/>
    </source>
</evidence>
<dbReference type="OrthoDB" id="418169at2759"/>
<dbReference type="InterPro" id="IPR036322">
    <property type="entry name" value="WD40_repeat_dom_sf"/>
</dbReference>
<evidence type="ECO:0000259" key="1">
    <source>
        <dbReference type="Pfam" id="PF10313"/>
    </source>
</evidence>
<dbReference type="Gene3D" id="2.130.10.10">
    <property type="entry name" value="YVTN repeat-like/Quinoprotein amine dehydrogenase"/>
    <property type="match status" value="1"/>
</dbReference>
<dbReference type="InterPro" id="IPR001680">
    <property type="entry name" value="WD40_rpt"/>
</dbReference>
<protein>
    <submittedName>
        <fullName evidence="3">WD40-repeat-containing domain protein</fullName>
    </submittedName>
</protein>
<evidence type="ECO:0000313" key="2">
    <source>
        <dbReference type="EMBL" id="AOW07865.1"/>
    </source>
</evidence>
<dbReference type="RefSeq" id="XP_506014.1">
    <property type="nucleotide sequence ID" value="XM_506014.1"/>
</dbReference>
<dbReference type="VEuPathDB" id="FungiDB:YALI1_F36996g"/>
<dbReference type="InterPro" id="IPR019417">
    <property type="entry name" value="DUF2415"/>
</dbReference>
<dbReference type="OMA" id="RCFKEAH"/>
<dbReference type="eggNOG" id="KOG4532">
    <property type="taxonomic scope" value="Eukaryota"/>
</dbReference>
<dbReference type="EMBL" id="KZ859098">
    <property type="protein sequence ID" value="RDW23246.1"/>
    <property type="molecule type" value="Genomic_DNA"/>
</dbReference>
<organism evidence="2 4">
    <name type="scientific">Yarrowia lipolytica</name>
    <name type="common">Candida lipolytica</name>
    <dbReference type="NCBI Taxonomy" id="4952"/>
    <lineage>
        <taxon>Eukaryota</taxon>
        <taxon>Fungi</taxon>
        <taxon>Dikarya</taxon>
        <taxon>Ascomycota</taxon>
        <taxon>Saccharomycotina</taxon>
        <taxon>Dipodascomycetes</taxon>
        <taxon>Dipodascales</taxon>
        <taxon>Dipodascales incertae sedis</taxon>
        <taxon>Yarrowia</taxon>
    </lineage>
</organism>
<gene>
    <name evidence="3" type="ORF">B0I71DRAFT_136241</name>
    <name evidence="2" type="ORF">YALI1_F36996g</name>
</gene>
<dbReference type="KEGG" id="yli:2908743"/>
<dbReference type="SMART" id="SM00320">
    <property type="entry name" value="WD40"/>
    <property type="match status" value="3"/>
</dbReference>
<dbReference type="AlphaFoldDB" id="A0A1H6PW02"/>
<dbReference type="GeneID" id="2908743"/>
<dbReference type="Proteomes" id="UP000256601">
    <property type="component" value="Unassembled WGS sequence"/>
</dbReference>